<comment type="caution">
    <text evidence="2">The sequence shown here is derived from an EMBL/GenBank/DDBJ whole genome shotgun (WGS) entry which is preliminary data.</text>
</comment>
<protein>
    <recommendedName>
        <fullName evidence="1">FAS1-like dehydratase domain-containing protein</fullName>
    </recommendedName>
</protein>
<dbReference type="Pfam" id="PF13452">
    <property type="entry name" value="FAS1_DH_region"/>
    <property type="match status" value="1"/>
</dbReference>
<name>A0A2T2WNC2_9FIRM</name>
<sequence length="140" mass="15514">MDDINQALAMAQKMMGGVYRFSVYQVSYDAIQAFRRATDVSIETRKDGGVVAPSMILCGIPTEYPNNGIRFGSSVLNGGDFFKWQGPIQAGDVIATVTRLIEVRAANGQHGPLLILTYATDYRNQRDDLVGERQHTLIMR</sequence>
<dbReference type="AlphaFoldDB" id="A0A2T2WNC2"/>
<accession>A0A2T2WNC2</accession>
<dbReference type="InterPro" id="IPR039569">
    <property type="entry name" value="FAS1-like_DH_region"/>
</dbReference>
<dbReference type="Proteomes" id="UP000241848">
    <property type="component" value="Unassembled WGS sequence"/>
</dbReference>
<evidence type="ECO:0000313" key="3">
    <source>
        <dbReference type="Proteomes" id="UP000241848"/>
    </source>
</evidence>
<feature type="domain" description="FAS1-like dehydratase" evidence="1">
    <location>
        <begin position="49"/>
        <end position="131"/>
    </location>
</feature>
<reference evidence="2 3" key="1">
    <citation type="journal article" date="2014" name="BMC Genomics">
        <title>Comparison of environmental and isolate Sulfobacillus genomes reveals diverse carbon, sulfur, nitrogen, and hydrogen metabolisms.</title>
        <authorList>
            <person name="Justice N.B."/>
            <person name="Norman A."/>
            <person name="Brown C.T."/>
            <person name="Singh A."/>
            <person name="Thomas B.C."/>
            <person name="Banfield J.F."/>
        </authorList>
    </citation>
    <scope>NUCLEOTIDE SEQUENCE [LARGE SCALE GENOMIC DNA]</scope>
    <source>
        <strain evidence="2">AMDSBA3</strain>
    </source>
</reference>
<organism evidence="2 3">
    <name type="scientific">Sulfobacillus acidophilus</name>
    <dbReference type="NCBI Taxonomy" id="53633"/>
    <lineage>
        <taxon>Bacteria</taxon>
        <taxon>Bacillati</taxon>
        <taxon>Bacillota</taxon>
        <taxon>Clostridia</taxon>
        <taxon>Eubacteriales</taxon>
        <taxon>Clostridiales Family XVII. Incertae Sedis</taxon>
        <taxon>Sulfobacillus</taxon>
    </lineage>
</organism>
<evidence type="ECO:0000313" key="2">
    <source>
        <dbReference type="EMBL" id="PSR23732.1"/>
    </source>
</evidence>
<proteinExistence type="predicted"/>
<dbReference type="EMBL" id="PXYV01000003">
    <property type="protein sequence ID" value="PSR23732.1"/>
    <property type="molecule type" value="Genomic_DNA"/>
</dbReference>
<evidence type="ECO:0000259" key="1">
    <source>
        <dbReference type="Pfam" id="PF13452"/>
    </source>
</evidence>
<gene>
    <name evidence="2" type="ORF">C7B45_01570</name>
</gene>
<dbReference type="SUPFAM" id="SSF54637">
    <property type="entry name" value="Thioesterase/thiol ester dehydrase-isomerase"/>
    <property type="match status" value="1"/>
</dbReference>
<dbReference type="Gene3D" id="3.10.129.10">
    <property type="entry name" value="Hotdog Thioesterase"/>
    <property type="match status" value="1"/>
</dbReference>
<dbReference type="InterPro" id="IPR029069">
    <property type="entry name" value="HotDog_dom_sf"/>
</dbReference>